<evidence type="ECO:0000313" key="1">
    <source>
        <dbReference type="EMBL" id="GIY74580.1"/>
    </source>
</evidence>
<name>A0AAV4VZA1_CAEEX</name>
<accession>A0AAV4VZA1</accession>
<gene>
    <name evidence="1" type="ORF">CEXT_353241</name>
</gene>
<sequence>MNPIIKSIKCTKENLILLITDNHAYHVIIMERGEKTGIMVIIIPPRCSLKLQPLDVCLDLDVWTWMDLGSFGCLFFLHLKTDITRFVTIDLQTTQKM</sequence>
<protein>
    <submittedName>
        <fullName evidence="1">Uncharacterized protein</fullName>
    </submittedName>
</protein>
<dbReference type="Proteomes" id="UP001054945">
    <property type="component" value="Unassembled WGS sequence"/>
</dbReference>
<organism evidence="1 2">
    <name type="scientific">Caerostris extrusa</name>
    <name type="common">Bark spider</name>
    <name type="synonym">Caerostris bankana</name>
    <dbReference type="NCBI Taxonomy" id="172846"/>
    <lineage>
        <taxon>Eukaryota</taxon>
        <taxon>Metazoa</taxon>
        <taxon>Ecdysozoa</taxon>
        <taxon>Arthropoda</taxon>
        <taxon>Chelicerata</taxon>
        <taxon>Arachnida</taxon>
        <taxon>Araneae</taxon>
        <taxon>Araneomorphae</taxon>
        <taxon>Entelegynae</taxon>
        <taxon>Araneoidea</taxon>
        <taxon>Araneidae</taxon>
        <taxon>Caerostris</taxon>
    </lineage>
</organism>
<evidence type="ECO:0000313" key="2">
    <source>
        <dbReference type="Proteomes" id="UP001054945"/>
    </source>
</evidence>
<proteinExistence type="predicted"/>
<reference evidence="1 2" key="1">
    <citation type="submission" date="2021-06" db="EMBL/GenBank/DDBJ databases">
        <title>Caerostris extrusa draft genome.</title>
        <authorList>
            <person name="Kono N."/>
            <person name="Arakawa K."/>
        </authorList>
    </citation>
    <scope>NUCLEOTIDE SEQUENCE [LARGE SCALE GENOMIC DNA]</scope>
</reference>
<dbReference type="AlphaFoldDB" id="A0AAV4VZA1"/>
<dbReference type="EMBL" id="BPLR01015232">
    <property type="protein sequence ID" value="GIY74580.1"/>
    <property type="molecule type" value="Genomic_DNA"/>
</dbReference>
<comment type="caution">
    <text evidence="1">The sequence shown here is derived from an EMBL/GenBank/DDBJ whole genome shotgun (WGS) entry which is preliminary data.</text>
</comment>
<keyword evidence="2" id="KW-1185">Reference proteome</keyword>